<protein>
    <submittedName>
        <fullName evidence="1">Uncharacterized protein</fullName>
    </submittedName>
</protein>
<gene>
    <name evidence="1" type="ORF">ACFQJ7_01735</name>
</gene>
<dbReference type="EMBL" id="JBHSZQ010000002">
    <property type="protein sequence ID" value="MFC7124764.1"/>
    <property type="molecule type" value="Genomic_DNA"/>
</dbReference>
<sequence length="129" mass="14351">MKKPSRRQYLVSLSGVGSLLLAGCVNDEEPEFLVTNTAFSLQPTGTIDVQVTIENGFLDRHSGTIEVIVRYESADVETKEWRKTSQIELSGGTEILQNLLFKEIHQDGFDLDNYDISAQLLDTSVGEND</sequence>
<reference evidence="1 2" key="1">
    <citation type="journal article" date="2014" name="Int. J. Syst. Evol. Microbiol.">
        <title>Complete genome sequence of Corynebacterium casei LMG S-19264T (=DSM 44701T), isolated from a smear-ripened cheese.</title>
        <authorList>
            <consortium name="US DOE Joint Genome Institute (JGI-PGF)"/>
            <person name="Walter F."/>
            <person name="Albersmeier A."/>
            <person name="Kalinowski J."/>
            <person name="Ruckert C."/>
        </authorList>
    </citation>
    <scope>NUCLEOTIDE SEQUENCE [LARGE SCALE GENOMIC DNA]</scope>
    <source>
        <strain evidence="1 2">CGMCC 4.7215</strain>
    </source>
</reference>
<dbReference type="RefSeq" id="WP_267638455.1">
    <property type="nucleotide sequence ID" value="NZ_JAODIY010000013.1"/>
</dbReference>
<proteinExistence type="predicted"/>
<dbReference type="Proteomes" id="UP001596414">
    <property type="component" value="Unassembled WGS sequence"/>
</dbReference>
<name>A0ABD5X2L0_9EURY</name>
<organism evidence="1 2">
    <name type="scientific">Halovenus rubra</name>
    <dbReference type="NCBI Taxonomy" id="869890"/>
    <lineage>
        <taxon>Archaea</taxon>
        <taxon>Methanobacteriati</taxon>
        <taxon>Methanobacteriota</taxon>
        <taxon>Stenosarchaea group</taxon>
        <taxon>Halobacteria</taxon>
        <taxon>Halobacteriales</taxon>
        <taxon>Haloarculaceae</taxon>
        <taxon>Halovenus</taxon>
    </lineage>
</organism>
<dbReference type="PROSITE" id="PS51257">
    <property type="entry name" value="PROKAR_LIPOPROTEIN"/>
    <property type="match status" value="1"/>
</dbReference>
<accession>A0ABD5X2L0</accession>
<dbReference type="AlphaFoldDB" id="A0ABD5X2L0"/>
<evidence type="ECO:0000313" key="2">
    <source>
        <dbReference type="Proteomes" id="UP001596414"/>
    </source>
</evidence>
<evidence type="ECO:0000313" key="1">
    <source>
        <dbReference type="EMBL" id="MFC7124764.1"/>
    </source>
</evidence>
<comment type="caution">
    <text evidence="1">The sequence shown here is derived from an EMBL/GenBank/DDBJ whole genome shotgun (WGS) entry which is preliminary data.</text>
</comment>